<dbReference type="PANTHER" id="PTHR36562:SF5">
    <property type="entry name" value="SERINE_ARGININE REPETITIVE MATRIX 2"/>
    <property type="match status" value="1"/>
</dbReference>
<organism evidence="9 10">
    <name type="scientific">Meira miltonrushii</name>
    <dbReference type="NCBI Taxonomy" id="1280837"/>
    <lineage>
        <taxon>Eukaryota</taxon>
        <taxon>Fungi</taxon>
        <taxon>Dikarya</taxon>
        <taxon>Basidiomycota</taxon>
        <taxon>Ustilaginomycotina</taxon>
        <taxon>Exobasidiomycetes</taxon>
        <taxon>Exobasidiales</taxon>
        <taxon>Brachybasidiaceae</taxon>
        <taxon>Meira</taxon>
    </lineage>
</organism>
<dbReference type="GO" id="GO:0006397">
    <property type="term" value="P:mRNA processing"/>
    <property type="evidence" value="ECO:0007669"/>
    <property type="project" value="UniProtKB-KW"/>
</dbReference>
<dbReference type="GeneID" id="37017932"/>
<reference evidence="9 10" key="1">
    <citation type="journal article" date="2018" name="Mol. Biol. Evol.">
        <title>Broad Genomic Sampling Reveals a Smut Pathogenic Ancestry of the Fungal Clade Ustilaginomycotina.</title>
        <authorList>
            <person name="Kijpornyongpan T."/>
            <person name="Mondo S.J."/>
            <person name="Barry K."/>
            <person name="Sandor L."/>
            <person name="Lee J."/>
            <person name="Lipzen A."/>
            <person name="Pangilinan J."/>
            <person name="LaButti K."/>
            <person name="Hainaut M."/>
            <person name="Henrissat B."/>
            <person name="Grigoriev I.V."/>
            <person name="Spatafora J.W."/>
            <person name="Aime M.C."/>
        </authorList>
    </citation>
    <scope>NUCLEOTIDE SEQUENCE [LARGE SCALE GENOMIC DNA]</scope>
    <source>
        <strain evidence="9 10">MCA 3882</strain>
    </source>
</reference>
<dbReference type="InterPro" id="IPR051372">
    <property type="entry name" value="CWC21"/>
</dbReference>
<dbReference type="RefSeq" id="XP_025355340.1">
    <property type="nucleotide sequence ID" value="XM_025496151.1"/>
</dbReference>
<keyword evidence="5" id="KW-0508">mRNA splicing</keyword>
<dbReference type="InterPro" id="IPR013170">
    <property type="entry name" value="mRNA_splic_Cwf21_dom"/>
</dbReference>
<evidence type="ECO:0000256" key="5">
    <source>
        <dbReference type="ARBA" id="ARBA00023187"/>
    </source>
</evidence>
<evidence type="ECO:0000313" key="9">
    <source>
        <dbReference type="EMBL" id="PWN35038.1"/>
    </source>
</evidence>
<feature type="compositionally biased region" description="Low complexity" evidence="7">
    <location>
        <begin position="108"/>
        <end position="117"/>
    </location>
</feature>
<dbReference type="GO" id="GO:0008380">
    <property type="term" value="P:RNA splicing"/>
    <property type="evidence" value="ECO:0007669"/>
    <property type="project" value="UniProtKB-KW"/>
</dbReference>
<keyword evidence="6" id="KW-0539">Nucleus</keyword>
<dbReference type="SMART" id="SM01115">
    <property type="entry name" value="cwf21"/>
    <property type="match status" value="1"/>
</dbReference>
<evidence type="ECO:0000256" key="3">
    <source>
        <dbReference type="ARBA" id="ARBA00022664"/>
    </source>
</evidence>
<dbReference type="Proteomes" id="UP000245771">
    <property type="component" value="Unassembled WGS sequence"/>
</dbReference>
<evidence type="ECO:0000256" key="7">
    <source>
        <dbReference type="SAM" id="MobiDB-lite"/>
    </source>
</evidence>
<protein>
    <submittedName>
        <fullName evidence="9">Cwf21-domain-containing protein</fullName>
    </submittedName>
</protein>
<dbReference type="STRING" id="1280837.A0A316VD70"/>
<accession>A0A316VD70</accession>
<feature type="compositionally biased region" description="Polar residues" evidence="7">
    <location>
        <begin position="1"/>
        <end position="26"/>
    </location>
</feature>
<keyword evidence="3" id="KW-0507">mRNA processing</keyword>
<dbReference type="InParanoid" id="A0A316VD70"/>
<feature type="compositionally biased region" description="Basic and acidic residues" evidence="7">
    <location>
        <begin position="147"/>
        <end position="185"/>
    </location>
</feature>
<feature type="region of interest" description="Disordered" evidence="7">
    <location>
        <begin position="1"/>
        <end position="62"/>
    </location>
</feature>
<dbReference type="Gene3D" id="6.10.140.420">
    <property type="match status" value="1"/>
</dbReference>
<dbReference type="OrthoDB" id="10267305at2759"/>
<feature type="compositionally biased region" description="Basic and acidic residues" evidence="7">
    <location>
        <begin position="43"/>
        <end position="62"/>
    </location>
</feature>
<evidence type="ECO:0000256" key="1">
    <source>
        <dbReference type="ARBA" id="ARBA00004123"/>
    </source>
</evidence>
<dbReference type="FunCoup" id="A0A316VD70">
    <property type="interactions" value="49"/>
</dbReference>
<name>A0A316VD70_9BASI</name>
<dbReference type="Pfam" id="PF08312">
    <property type="entry name" value="cwf21"/>
    <property type="match status" value="1"/>
</dbReference>
<evidence type="ECO:0000256" key="4">
    <source>
        <dbReference type="ARBA" id="ARBA00022728"/>
    </source>
</evidence>
<keyword evidence="10" id="KW-1185">Reference proteome</keyword>
<evidence type="ECO:0000259" key="8">
    <source>
        <dbReference type="SMART" id="SM01115"/>
    </source>
</evidence>
<proteinExistence type="inferred from homology"/>
<feature type="region of interest" description="Disordered" evidence="7">
    <location>
        <begin position="108"/>
        <end position="185"/>
    </location>
</feature>
<feature type="non-terminal residue" evidence="9">
    <location>
        <position position="185"/>
    </location>
</feature>
<feature type="domain" description="CWF21" evidence="8">
    <location>
        <begin position="62"/>
        <end position="107"/>
    </location>
</feature>
<gene>
    <name evidence="9" type="ORF">FA14DRAFT_116055</name>
</gene>
<comment type="subcellular location">
    <subcellularLocation>
        <location evidence="1">Nucleus</location>
    </subcellularLocation>
</comment>
<dbReference type="CDD" id="cd21373">
    <property type="entry name" value="cwf21_SRRM2-like"/>
    <property type="match status" value="1"/>
</dbReference>
<dbReference type="PANTHER" id="PTHR36562">
    <property type="entry name" value="SERINE/ARGININE REPETITIVE MATRIX 2"/>
    <property type="match status" value="1"/>
</dbReference>
<evidence type="ECO:0000313" key="10">
    <source>
        <dbReference type="Proteomes" id="UP000245771"/>
    </source>
</evidence>
<sequence length="185" mass="21692">MSYNGIGLSTTRGSATNGYVQKNLSNVRPPRDDFRKGTGSTADYRKREEQRVQHRQPDEGILEHERKRKIEVRCLELQLQLEEDGVEETKIEEQVAELRKKLLEQMAEQQQKAQQETKALRPSDTHAWGAAKADETRNLSRALGVRQDYKEGDAFDRDLQEKMKQERIEERKRRDEERVRAAEER</sequence>
<keyword evidence="4" id="KW-0747">Spliceosome</keyword>
<dbReference type="EMBL" id="KZ819603">
    <property type="protein sequence ID" value="PWN35038.1"/>
    <property type="molecule type" value="Genomic_DNA"/>
</dbReference>
<dbReference type="AlphaFoldDB" id="A0A316VD70"/>
<evidence type="ECO:0000256" key="2">
    <source>
        <dbReference type="ARBA" id="ARBA00005954"/>
    </source>
</evidence>
<evidence type="ECO:0000256" key="6">
    <source>
        <dbReference type="ARBA" id="ARBA00023242"/>
    </source>
</evidence>
<comment type="similarity">
    <text evidence="2">Belongs to the CWC21 family.</text>
</comment>
<dbReference type="GO" id="GO:0005681">
    <property type="term" value="C:spliceosomal complex"/>
    <property type="evidence" value="ECO:0007669"/>
    <property type="project" value="UniProtKB-KW"/>
</dbReference>